<dbReference type="PANTHER" id="PTHR16301:SF25">
    <property type="entry name" value="PROTEIN IMPACT"/>
    <property type="match status" value="1"/>
</dbReference>
<name>A0A6H0Y5W9_9PEZI</name>
<dbReference type="GO" id="GO:0006446">
    <property type="term" value="P:regulation of translational initiation"/>
    <property type="evidence" value="ECO:0007669"/>
    <property type="project" value="TreeGrafter"/>
</dbReference>
<dbReference type="SUPFAM" id="SSF54211">
    <property type="entry name" value="Ribosomal protein S5 domain 2-like"/>
    <property type="match status" value="1"/>
</dbReference>
<dbReference type="InterPro" id="IPR016135">
    <property type="entry name" value="UBQ-conjugating_enzyme/RWD"/>
</dbReference>
<comment type="subcellular location">
    <subcellularLocation>
        <location evidence="1">Cytoplasm</location>
    </subcellularLocation>
</comment>
<dbReference type="InterPro" id="IPR001498">
    <property type="entry name" value="Impact_N"/>
</dbReference>
<dbReference type="PROSITE" id="PS50908">
    <property type="entry name" value="RWD"/>
    <property type="match status" value="1"/>
</dbReference>
<dbReference type="EMBL" id="CP051143">
    <property type="protein sequence ID" value="QIX02238.1"/>
    <property type="molecule type" value="Genomic_DNA"/>
</dbReference>
<feature type="domain" description="RWD" evidence="8">
    <location>
        <begin position="7"/>
        <end position="109"/>
    </location>
</feature>
<evidence type="ECO:0000256" key="4">
    <source>
        <dbReference type="ARBA" id="ARBA00022491"/>
    </source>
</evidence>
<protein>
    <recommendedName>
        <fullName evidence="8">RWD domain-containing protein</fullName>
    </recommendedName>
</protein>
<dbReference type="GO" id="GO:0140469">
    <property type="term" value="P:GCN2-mediated signaling"/>
    <property type="evidence" value="ECO:0007669"/>
    <property type="project" value="TreeGrafter"/>
</dbReference>
<keyword evidence="4" id="KW-0678">Repressor</keyword>
<dbReference type="SUPFAM" id="SSF54495">
    <property type="entry name" value="UBC-like"/>
    <property type="match status" value="1"/>
</dbReference>
<keyword evidence="6" id="KW-0346">Stress response</keyword>
<dbReference type="InterPro" id="IPR006575">
    <property type="entry name" value="RWD_dom"/>
</dbReference>
<dbReference type="InterPro" id="IPR020568">
    <property type="entry name" value="Ribosomal_Su5_D2-typ_SF"/>
</dbReference>
<keyword evidence="3" id="KW-0963">Cytoplasm</keyword>
<evidence type="ECO:0000313" key="9">
    <source>
        <dbReference type="EMBL" id="QIX02238.1"/>
    </source>
</evidence>
<dbReference type="Gene3D" id="3.30.230.30">
    <property type="entry name" value="Impact, N-terminal domain"/>
    <property type="match status" value="1"/>
</dbReference>
<dbReference type="InterPro" id="IPR036956">
    <property type="entry name" value="Impact_N_sf"/>
</dbReference>
<evidence type="ECO:0000256" key="6">
    <source>
        <dbReference type="ARBA" id="ARBA00023016"/>
    </source>
</evidence>
<evidence type="ECO:0000313" key="10">
    <source>
        <dbReference type="Proteomes" id="UP000503462"/>
    </source>
</evidence>
<dbReference type="CDD" id="cd23822">
    <property type="entry name" value="RWD_ScYIH1-like"/>
    <property type="match status" value="1"/>
</dbReference>
<evidence type="ECO:0000259" key="8">
    <source>
        <dbReference type="PROSITE" id="PS50908"/>
    </source>
</evidence>
<evidence type="ECO:0000256" key="7">
    <source>
        <dbReference type="SAM" id="MobiDB-lite"/>
    </source>
</evidence>
<dbReference type="Gene3D" id="3.10.110.10">
    <property type="entry name" value="Ubiquitin Conjugating Enzyme"/>
    <property type="match status" value="1"/>
</dbReference>
<organism evidence="9 10">
    <name type="scientific">Peltaster fructicola</name>
    <dbReference type="NCBI Taxonomy" id="286661"/>
    <lineage>
        <taxon>Eukaryota</taxon>
        <taxon>Fungi</taxon>
        <taxon>Dikarya</taxon>
        <taxon>Ascomycota</taxon>
        <taxon>Pezizomycotina</taxon>
        <taxon>Dothideomycetes</taxon>
        <taxon>Dothideomycetes incertae sedis</taxon>
        <taxon>Peltaster</taxon>
    </lineage>
</organism>
<evidence type="ECO:0000256" key="1">
    <source>
        <dbReference type="ARBA" id="ARBA00004496"/>
    </source>
</evidence>
<dbReference type="Pfam" id="PF05773">
    <property type="entry name" value="RWD"/>
    <property type="match status" value="1"/>
</dbReference>
<dbReference type="Proteomes" id="UP000503462">
    <property type="component" value="Chromosome 5"/>
</dbReference>
<accession>A0A6H0Y5W9</accession>
<dbReference type="PANTHER" id="PTHR16301">
    <property type="entry name" value="IMPACT-RELATED"/>
    <property type="match status" value="1"/>
</dbReference>
<sequence>MSEQLEDEILSINAIYEPSTLQRIAEDSSICILAIPPRPDIAVRVEFPPDYPEAPPSILGTESTGPDVAKGQGQQLVDVLRTVLSEIYLPGAPCIFELIEETTAKLQQLGLSAAESKDSRGETIDGGQGDYDDVGTASNVETQSSTDIGSEPPWVISDLVTEKKSVFIARAAQIDSVEQAKQFLHHLLITDKRVARATHNITAWRVQGANAVQYQDCDDDGETAAGGRLLHLLELMTAWNVMVVVTRWYGGVHLGPDRFRIINQVARDAVVKGGWSEQGSKRKPKK</sequence>
<feature type="region of interest" description="Disordered" evidence="7">
    <location>
        <begin position="115"/>
        <end position="134"/>
    </location>
</feature>
<evidence type="ECO:0000256" key="2">
    <source>
        <dbReference type="ARBA" id="ARBA00007665"/>
    </source>
</evidence>
<gene>
    <name evidence="9" type="ORF">AMS68_007755</name>
</gene>
<dbReference type="OrthoDB" id="69641at2759"/>
<dbReference type="SMART" id="SM00591">
    <property type="entry name" value="RWD"/>
    <property type="match status" value="1"/>
</dbReference>
<evidence type="ECO:0000256" key="5">
    <source>
        <dbReference type="ARBA" id="ARBA00022845"/>
    </source>
</evidence>
<reference evidence="9 10" key="1">
    <citation type="journal article" date="2016" name="Sci. Rep.">
        <title>Peltaster fructicola genome reveals evolution from an invasive phytopathogen to an ectophytic parasite.</title>
        <authorList>
            <person name="Xu C."/>
            <person name="Chen H."/>
            <person name="Gleason M.L."/>
            <person name="Xu J.R."/>
            <person name="Liu H."/>
            <person name="Zhang R."/>
            <person name="Sun G."/>
        </authorList>
    </citation>
    <scope>NUCLEOTIDE SEQUENCE [LARGE SCALE GENOMIC DNA]</scope>
    <source>
        <strain evidence="9 10">LNHT1506</strain>
    </source>
</reference>
<proteinExistence type="inferred from homology"/>
<keyword evidence="10" id="KW-1185">Reference proteome</keyword>
<keyword evidence="5" id="KW-0810">Translation regulation</keyword>
<dbReference type="Pfam" id="PF01205">
    <property type="entry name" value="Impact_N"/>
    <property type="match status" value="1"/>
</dbReference>
<dbReference type="AlphaFoldDB" id="A0A6H0Y5W9"/>
<dbReference type="InterPro" id="IPR023582">
    <property type="entry name" value="Impact"/>
</dbReference>
<comment type="similarity">
    <text evidence="2">Belongs to the IMPACT family.</text>
</comment>
<dbReference type="GO" id="GO:0005737">
    <property type="term" value="C:cytoplasm"/>
    <property type="evidence" value="ECO:0007669"/>
    <property type="project" value="UniProtKB-SubCell"/>
</dbReference>
<evidence type="ECO:0000256" key="3">
    <source>
        <dbReference type="ARBA" id="ARBA00022490"/>
    </source>
</evidence>